<dbReference type="EMBL" id="CP069112">
    <property type="protein sequence ID" value="QSS62671.1"/>
    <property type="molecule type" value="Genomic_DNA"/>
</dbReference>
<dbReference type="PANTHER" id="PTHR12385:SF4">
    <property type="entry name" value="PROTEIN PNS1"/>
    <property type="match status" value="1"/>
</dbReference>
<dbReference type="GO" id="GO:0022857">
    <property type="term" value="F:transmembrane transporter activity"/>
    <property type="evidence" value="ECO:0007669"/>
    <property type="project" value="UniProtKB-UniRule"/>
</dbReference>
<evidence type="ECO:0000256" key="1">
    <source>
        <dbReference type="ARBA" id="ARBA00002957"/>
    </source>
</evidence>
<organism evidence="10 11">
    <name type="scientific">Ajellomyces capsulatus</name>
    <name type="common">Darling's disease fungus</name>
    <name type="synonym">Histoplasma capsulatum</name>
    <dbReference type="NCBI Taxonomy" id="5037"/>
    <lineage>
        <taxon>Eukaryota</taxon>
        <taxon>Fungi</taxon>
        <taxon>Dikarya</taxon>
        <taxon>Ascomycota</taxon>
        <taxon>Pezizomycotina</taxon>
        <taxon>Eurotiomycetes</taxon>
        <taxon>Eurotiomycetidae</taxon>
        <taxon>Onygenales</taxon>
        <taxon>Ajellomycetaceae</taxon>
        <taxon>Histoplasma</taxon>
    </lineage>
</organism>
<feature type="transmembrane region" description="Helical" evidence="8">
    <location>
        <begin position="176"/>
        <end position="197"/>
    </location>
</feature>
<dbReference type="VEuPathDB" id="FungiDB:I7I51_02410"/>
<gene>
    <name evidence="10" type="ORF">I7I51_02410</name>
</gene>
<evidence type="ECO:0000256" key="9">
    <source>
        <dbReference type="SAM" id="MobiDB-lite"/>
    </source>
</evidence>
<keyword evidence="7 8" id="KW-0472">Membrane</keyword>
<keyword evidence="6 8" id="KW-1133">Transmembrane helix</keyword>
<reference evidence="10" key="1">
    <citation type="submission" date="2021-01" db="EMBL/GenBank/DDBJ databases">
        <title>Chromosome-level genome assembly of a human fungal pathogen reveals clustering of transcriptionally co-regulated genes.</title>
        <authorList>
            <person name="Voorhies M."/>
            <person name="Cohen S."/>
            <person name="Shea T.P."/>
            <person name="Petrus S."/>
            <person name="Munoz J.F."/>
            <person name="Poplawski S."/>
            <person name="Goldman W.E."/>
            <person name="Michael T."/>
            <person name="Cuomo C.A."/>
            <person name="Sil A."/>
            <person name="Beyhan S."/>
        </authorList>
    </citation>
    <scope>NUCLEOTIDE SEQUENCE</scope>
    <source>
        <strain evidence="10">WU24</strain>
    </source>
</reference>
<evidence type="ECO:0000256" key="5">
    <source>
        <dbReference type="ARBA" id="ARBA00022692"/>
    </source>
</evidence>
<accession>A0A8A1M9N4</accession>
<dbReference type="GO" id="GO:0005886">
    <property type="term" value="C:plasma membrane"/>
    <property type="evidence" value="ECO:0007669"/>
    <property type="project" value="UniProtKB-SubCell"/>
</dbReference>
<protein>
    <recommendedName>
        <fullName evidence="4 8">Protein PNS1</fullName>
    </recommendedName>
</protein>
<keyword evidence="5 8" id="KW-0812">Transmembrane</keyword>
<feature type="region of interest" description="Disordered" evidence="9">
    <location>
        <begin position="1"/>
        <end position="38"/>
    </location>
</feature>
<evidence type="ECO:0000256" key="7">
    <source>
        <dbReference type="ARBA" id="ARBA00023136"/>
    </source>
</evidence>
<feature type="transmembrane region" description="Helical" evidence="8">
    <location>
        <begin position="350"/>
        <end position="371"/>
    </location>
</feature>
<dbReference type="InterPro" id="IPR007603">
    <property type="entry name" value="Choline_transptr-like"/>
</dbReference>
<feature type="transmembrane region" description="Helical" evidence="8">
    <location>
        <begin position="147"/>
        <end position="169"/>
    </location>
</feature>
<comment type="function">
    <text evidence="1 8">Probably involved in transport through the plasma membrane.</text>
</comment>
<feature type="transmembrane region" description="Helical" evidence="8">
    <location>
        <begin position="450"/>
        <end position="471"/>
    </location>
</feature>
<feature type="transmembrane region" description="Helical" evidence="8">
    <location>
        <begin position="203"/>
        <end position="223"/>
    </location>
</feature>
<feature type="compositionally biased region" description="Polar residues" evidence="9">
    <location>
        <begin position="1"/>
        <end position="17"/>
    </location>
</feature>
<dbReference type="OrthoDB" id="44736at2759"/>
<evidence type="ECO:0000256" key="6">
    <source>
        <dbReference type="ARBA" id="ARBA00022989"/>
    </source>
</evidence>
<evidence type="ECO:0000256" key="3">
    <source>
        <dbReference type="ARBA" id="ARBA00007168"/>
    </source>
</evidence>
<dbReference type="Pfam" id="PF04515">
    <property type="entry name" value="Choline_transpo"/>
    <property type="match status" value="1"/>
</dbReference>
<dbReference type="AlphaFoldDB" id="A0A8A1M9N4"/>
<proteinExistence type="inferred from homology"/>
<evidence type="ECO:0000256" key="2">
    <source>
        <dbReference type="ARBA" id="ARBA00004651"/>
    </source>
</evidence>
<comment type="similarity">
    <text evidence="3 8">Belongs to the CTL (choline transporter-like) family.</text>
</comment>
<evidence type="ECO:0000256" key="4">
    <source>
        <dbReference type="ARBA" id="ARBA00015388"/>
    </source>
</evidence>
<dbReference type="PANTHER" id="PTHR12385">
    <property type="entry name" value="CHOLINE TRANSPORTER-LIKE (SLC FAMILY 44)"/>
    <property type="match status" value="1"/>
</dbReference>
<dbReference type="Proteomes" id="UP000663671">
    <property type="component" value="Chromosome 7"/>
</dbReference>
<feature type="transmembrane region" description="Helical" evidence="8">
    <location>
        <begin position="244"/>
        <end position="274"/>
    </location>
</feature>
<evidence type="ECO:0000256" key="8">
    <source>
        <dbReference type="RuleBase" id="RU368066"/>
    </source>
</evidence>
<feature type="transmembrane region" description="Helical" evidence="8">
    <location>
        <begin position="99"/>
        <end position="119"/>
    </location>
</feature>
<evidence type="ECO:0000313" key="10">
    <source>
        <dbReference type="EMBL" id="QSS62671.1"/>
    </source>
</evidence>
<sequence length="552" mass="61016">MSQPSAQEDNTSANNPDEQPRDAAVAGDGAGEGAGGGKKKKNINISWPALKFSMGNLTVTFQDINLSRLFRRKKKDSDGPPETTFKEVFKLYKKEYFDIWASLLFLLNVLAFVALSSFVTDRYAKGVDFDGHIVNDPSNSIALDLNVVLLLSAMLPLAVSASVVYFLIFLFFTDKLVWVTGLLNVSASFGTGAVYLYRRQWAIGGVFTGLGLFAVIYFVNWIPRIPFTTVLLRSSAAVIRRHGSVNMICIMGSMLTVGFAALLFVTLVTTYIAFDPDETKANPLCYNYRCKSIATKTLMTFSVLSAYWITEWIKNTMHATVAGAYGSWYFYGGNSKEMPTRPLRSASRRAITYSFGSICLGSLVVGVVDILRQLCSISGQEAAADQTILGRATTHVVRGIMSSLRRVTSVFNRYAFSHVVLYGKPYGLAAKYTWQMMEHHGIDALVNDSIAATTITLGSLFVAYLCAFVAYVELGYTTPDFNRTGRFTPAIMAYAFLCGFQICKVYMTPVVSGVDTTFMAMGLDPEVLVTQHPDLWEALLRVYPRIQDRINP</sequence>
<feature type="transmembrane region" description="Helical" evidence="8">
    <location>
        <begin position="491"/>
        <end position="511"/>
    </location>
</feature>
<comment type="subcellular location">
    <subcellularLocation>
        <location evidence="2 8">Cell membrane</location>
        <topology evidence="2 8">Multi-pass membrane protein</topology>
    </subcellularLocation>
</comment>
<evidence type="ECO:0000313" key="11">
    <source>
        <dbReference type="Proteomes" id="UP000663671"/>
    </source>
</evidence>
<name>A0A8A1M9N4_AJECA</name>